<dbReference type="InterPro" id="IPR051311">
    <property type="entry name" value="DedA_domain"/>
</dbReference>
<proteinExistence type="inferred from homology"/>
<evidence type="ECO:0000313" key="4">
    <source>
        <dbReference type="EMBL" id="MEL5989176.1"/>
    </source>
</evidence>
<protein>
    <submittedName>
        <fullName evidence="4">VTT domain-containing protein</fullName>
    </submittedName>
</protein>
<feature type="transmembrane region" description="Helical" evidence="2">
    <location>
        <begin position="146"/>
        <end position="164"/>
    </location>
</feature>
<keyword evidence="2" id="KW-0812">Transmembrane</keyword>
<dbReference type="PANTHER" id="PTHR42709">
    <property type="entry name" value="ALKALINE PHOSPHATASE LIKE PROTEIN"/>
    <property type="match status" value="1"/>
</dbReference>
<feature type="transmembrane region" description="Helical" evidence="2">
    <location>
        <begin position="73"/>
        <end position="92"/>
    </location>
</feature>
<feature type="domain" description="VTT" evidence="3">
    <location>
        <begin position="128"/>
        <end position="244"/>
    </location>
</feature>
<evidence type="ECO:0000256" key="1">
    <source>
        <dbReference type="ARBA" id="ARBA00010792"/>
    </source>
</evidence>
<organism evidence="4 5">
    <name type="scientific">Kurthia gibsonii</name>
    <dbReference type="NCBI Taxonomy" id="33946"/>
    <lineage>
        <taxon>Bacteria</taxon>
        <taxon>Bacillati</taxon>
        <taxon>Bacillota</taxon>
        <taxon>Bacilli</taxon>
        <taxon>Bacillales</taxon>
        <taxon>Caryophanaceae</taxon>
        <taxon>Kurthia</taxon>
    </lineage>
</organism>
<reference evidence="4 5" key="1">
    <citation type="submission" date="2024-04" db="EMBL/GenBank/DDBJ databases">
        <authorList>
            <person name="Wu Y.S."/>
            <person name="Zhang L."/>
        </authorList>
    </citation>
    <scope>NUCLEOTIDE SEQUENCE [LARGE SCALE GENOMIC DNA]</scope>
    <source>
        <strain evidence="4 5">KG-01</strain>
    </source>
</reference>
<feature type="transmembrane region" description="Helical" evidence="2">
    <location>
        <begin position="224"/>
        <end position="243"/>
    </location>
</feature>
<evidence type="ECO:0000256" key="2">
    <source>
        <dbReference type="SAM" id="Phobius"/>
    </source>
</evidence>
<dbReference type="Pfam" id="PF09335">
    <property type="entry name" value="VTT_dom"/>
    <property type="match status" value="1"/>
</dbReference>
<evidence type="ECO:0000313" key="5">
    <source>
        <dbReference type="Proteomes" id="UP001398420"/>
    </source>
</evidence>
<sequence>MLEIKEKNSQKATQYYLLQGAILIILNIVVIIFPKVISSHILIWIGLNISYVIILYIYLMIPKNRYLEWLSKLLFLSMLLLIFVNIAERVMHLLNGEILQTILLDYKEMAEIIYFLICFAHPIILPFPEALTIVTGNQILGTSKTFIFGVLGSFLGITTMFLMAKFGGERLIRKFINEKQLERYYRFVKKNETIVMILLFIIPILPDEIVCIGAGISKVNLKKFLIIALLSKSIIFFTLVYAVELF</sequence>
<evidence type="ECO:0000259" key="3">
    <source>
        <dbReference type="Pfam" id="PF09335"/>
    </source>
</evidence>
<keyword evidence="2" id="KW-1133">Transmembrane helix</keyword>
<gene>
    <name evidence="4" type="ORF">AAF454_12255</name>
</gene>
<dbReference type="PANTHER" id="PTHR42709:SF4">
    <property type="entry name" value="INNER MEMBRANE PROTEIN YQAA"/>
    <property type="match status" value="1"/>
</dbReference>
<name>A0ABU9LN95_9BACL</name>
<feature type="transmembrane region" description="Helical" evidence="2">
    <location>
        <begin position="41"/>
        <end position="61"/>
    </location>
</feature>
<keyword evidence="5" id="KW-1185">Reference proteome</keyword>
<accession>A0ABU9LN95</accession>
<keyword evidence="2" id="KW-0472">Membrane</keyword>
<dbReference type="RefSeq" id="WP_087682613.1">
    <property type="nucleotide sequence ID" value="NZ_JBCEWA010000009.1"/>
</dbReference>
<feature type="transmembrane region" description="Helical" evidence="2">
    <location>
        <begin position="15"/>
        <end position="35"/>
    </location>
</feature>
<comment type="similarity">
    <text evidence="1">Belongs to the DedA family.</text>
</comment>
<feature type="transmembrane region" description="Helical" evidence="2">
    <location>
        <begin position="112"/>
        <end position="134"/>
    </location>
</feature>
<dbReference type="InterPro" id="IPR032816">
    <property type="entry name" value="VTT_dom"/>
</dbReference>
<dbReference type="EMBL" id="JBCEWA010000009">
    <property type="protein sequence ID" value="MEL5989176.1"/>
    <property type="molecule type" value="Genomic_DNA"/>
</dbReference>
<feature type="transmembrane region" description="Helical" evidence="2">
    <location>
        <begin position="194"/>
        <end position="217"/>
    </location>
</feature>
<dbReference type="Proteomes" id="UP001398420">
    <property type="component" value="Unassembled WGS sequence"/>
</dbReference>
<comment type="caution">
    <text evidence="4">The sequence shown here is derived from an EMBL/GenBank/DDBJ whole genome shotgun (WGS) entry which is preliminary data.</text>
</comment>